<feature type="region of interest" description="Disordered" evidence="5">
    <location>
        <begin position="1"/>
        <end position="30"/>
    </location>
</feature>
<feature type="binding site" description="proximal binding residue" evidence="4">
    <location>
        <position position="373"/>
    </location>
    <ligand>
        <name>heme b</name>
        <dbReference type="ChEBI" id="CHEBI:60344"/>
    </ligand>
    <ligandPart>
        <name>Fe</name>
        <dbReference type="ChEBI" id="CHEBI:18248"/>
    </ligandPart>
</feature>
<dbReference type="GO" id="GO:0019441">
    <property type="term" value="P:L-tryptophan catabolic process to kynurenine"/>
    <property type="evidence" value="ECO:0007669"/>
    <property type="project" value="InterPro"/>
</dbReference>
<evidence type="ECO:0000313" key="7">
    <source>
        <dbReference type="EMBL" id="KAJ8037250.1"/>
    </source>
</evidence>
<sequence>MSLASKTFSPQDNGDCKTLHNGNGVDPSQTPLMDRETLQEQFEVSEEFGFAAKYPLVTLPEYFQPWTDIAVNLQQLIEQKKIREAVDKLPLLDHNRLATKAEWCVAHMFLAYIAQGYVWQDGEEGITKVLPKNIAIPFHACSEKLKIPANFNQFNSVLVNWKLKDHNQGFTVENMDTIITLIGGDDEVWFFMTAFMVEKACGPALYAIADAQQAVSYQDDSKLESALRVIEEAVHEMVVQLNRMGDGNNPSTFYNVLRPFIAGWNAPAFKEKGLDGLIYEGVSDKPVSYPGGTAAESATLPALDAALGISHRSEDEILCEDFKKYMPPKHREFLIAITKGPSIRKYVLSKENPDLTAAYNGCLEVVKLFRNTHLQVVTRYIVLPSRQSTSGQGKGLVGTGGTGFMQFLKGLRDSTLQAFIGKDSHHTPATDGFKNKITSFRFLTIAGVISVTGAICLALFRKYH</sequence>
<dbReference type="GO" id="GO:0020037">
    <property type="term" value="F:heme binding"/>
    <property type="evidence" value="ECO:0007669"/>
    <property type="project" value="InterPro"/>
</dbReference>
<evidence type="ECO:0000313" key="8">
    <source>
        <dbReference type="Proteomes" id="UP001152320"/>
    </source>
</evidence>
<comment type="similarity">
    <text evidence="1">Belongs to the indoleamine 2,3-dioxygenase family.</text>
</comment>
<organism evidence="7 8">
    <name type="scientific">Holothuria leucospilota</name>
    <name type="common">Black long sea cucumber</name>
    <name type="synonym">Mertensiothuria leucospilota</name>
    <dbReference type="NCBI Taxonomy" id="206669"/>
    <lineage>
        <taxon>Eukaryota</taxon>
        <taxon>Metazoa</taxon>
        <taxon>Echinodermata</taxon>
        <taxon>Eleutherozoa</taxon>
        <taxon>Echinozoa</taxon>
        <taxon>Holothuroidea</taxon>
        <taxon>Aspidochirotacea</taxon>
        <taxon>Aspidochirotida</taxon>
        <taxon>Holothuriidae</taxon>
        <taxon>Holothuria</taxon>
    </lineage>
</organism>
<dbReference type="PANTHER" id="PTHR28657">
    <property type="entry name" value="INDOLEAMINE 2,3-DIOXYGENASE"/>
    <property type="match status" value="1"/>
</dbReference>
<protein>
    <submittedName>
        <fullName evidence="7">Indoleamine 2,3-dioxygenase 1</fullName>
    </submittedName>
</protein>
<gene>
    <name evidence="7" type="ORF">HOLleu_18022</name>
</gene>
<dbReference type="GO" id="GO:0005737">
    <property type="term" value="C:cytoplasm"/>
    <property type="evidence" value="ECO:0007669"/>
    <property type="project" value="TreeGrafter"/>
</dbReference>
<dbReference type="GO" id="GO:0034354">
    <property type="term" value="P:'de novo' NAD+ biosynthetic process from L-tryptophan"/>
    <property type="evidence" value="ECO:0007669"/>
    <property type="project" value="TreeGrafter"/>
</dbReference>
<evidence type="ECO:0000256" key="4">
    <source>
        <dbReference type="PIRSR" id="PIRSR600898-1"/>
    </source>
</evidence>
<feature type="compositionally biased region" description="Polar residues" evidence="5">
    <location>
        <begin position="1"/>
        <end position="12"/>
    </location>
</feature>
<accession>A0A9Q1C301</accession>
<keyword evidence="6" id="KW-0812">Transmembrane</keyword>
<dbReference type="SUPFAM" id="SSF140959">
    <property type="entry name" value="Indolic compounds 2,3-dioxygenase-like"/>
    <property type="match status" value="1"/>
</dbReference>
<keyword evidence="8" id="KW-1185">Reference proteome</keyword>
<evidence type="ECO:0000256" key="5">
    <source>
        <dbReference type="SAM" id="MobiDB-lite"/>
    </source>
</evidence>
<dbReference type="GO" id="GO:0046872">
    <property type="term" value="F:metal ion binding"/>
    <property type="evidence" value="ECO:0007669"/>
    <property type="project" value="UniProtKB-KW"/>
</dbReference>
<dbReference type="InterPro" id="IPR000898">
    <property type="entry name" value="Indolamine_dOase"/>
</dbReference>
<keyword evidence="3 4" id="KW-0408">Iron</keyword>
<dbReference type="Gene3D" id="1.20.58.480">
    <property type="match status" value="1"/>
</dbReference>
<dbReference type="Proteomes" id="UP001152320">
    <property type="component" value="Chromosome 8"/>
</dbReference>
<dbReference type="Pfam" id="PF01231">
    <property type="entry name" value="IDO"/>
    <property type="match status" value="1"/>
</dbReference>
<dbReference type="GO" id="GO:0004833">
    <property type="term" value="F:L-tryptophan 2,3-dioxygenase activity"/>
    <property type="evidence" value="ECO:0007669"/>
    <property type="project" value="TreeGrafter"/>
</dbReference>
<keyword evidence="6" id="KW-1133">Transmembrane helix</keyword>
<dbReference type="PANTHER" id="PTHR28657:SF5">
    <property type="entry name" value="INDOLEAMINE 2,3-DIOXYGENASE"/>
    <property type="match status" value="1"/>
</dbReference>
<feature type="transmembrane region" description="Helical" evidence="6">
    <location>
        <begin position="440"/>
        <end position="460"/>
    </location>
</feature>
<evidence type="ECO:0000256" key="3">
    <source>
        <dbReference type="ARBA" id="ARBA00023004"/>
    </source>
</evidence>
<evidence type="ECO:0000256" key="6">
    <source>
        <dbReference type="SAM" id="Phobius"/>
    </source>
</evidence>
<dbReference type="OrthoDB" id="10262710at2759"/>
<evidence type="ECO:0000256" key="1">
    <source>
        <dbReference type="ARBA" id="ARBA00007119"/>
    </source>
</evidence>
<comment type="caution">
    <text evidence="7">The sequence shown here is derived from an EMBL/GenBank/DDBJ whole genome shotgun (WGS) entry which is preliminary data.</text>
</comment>
<dbReference type="InterPro" id="IPR037217">
    <property type="entry name" value="Trp/Indoleamine_2_3_dOase-like"/>
</dbReference>
<keyword evidence="2 4" id="KW-0479">Metal-binding</keyword>
<proteinExistence type="inferred from homology"/>
<name>A0A9Q1C301_HOLLE</name>
<dbReference type="EMBL" id="JAIZAY010000008">
    <property type="protein sequence ID" value="KAJ8037250.1"/>
    <property type="molecule type" value="Genomic_DNA"/>
</dbReference>
<dbReference type="GO" id="GO:0033754">
    <property type="term" value="F:indoleamine 2,3-dioxygenase activity"/>
    <property type="evidence" value="ECO:0007669"/>
    <property type="project" value="TreeGrafter"/>
</dbReference>
<keyword evidence="4" id="KW-0349">Heme</keyword>
<evidence type="ECO:0000256" key="2">
    <source>
        <dbReference type="ARBA" id="ARBA00022723"/>
    </source>
</evidence>
<reference evidence="7" key="1">
    <citation type="submission" date="2021-10" db="EMBL/GenBank/DDBJ databases">
        <title>Tropical sea cucumber genome reveals ecological adaptation and Cuvierian tubules defense mechanism.</title>
        <authorList>
            <person name="Chen T."/>
        </authorList>
    </citation>
    <scope>NUCLEOTIDE SEQUENCE</scope>
    <source>
        <strain evidence="7">Nanhai2018</strain>
        <tissue evidence="7">Muscle</tissue>
    </source>
</reference>
<dbReference type="AlphaFoldDB" id="A0A9Q1C301"/>
<keyword evidence="6" id="KW-0472">Membrane</keyword>